<feature type="region of interest" description="Disordered" evidence="2">
    <location>
        <begin position="458"/>
        <end position="496"/>
    </location>
</feature>
<accession>F4PY97</accession>
<evidence type="ECO:0000256" key="2">
    <source>
        <dbReference type="SAM" id="MobiDB-lite"/>
    </source>
</evidence>
<dbReference type="Proteomes" id="UP000007797">
    <property type="component" value="Unassembled WGS sequence"/>
</dbReference>
<dbReference type="OrthoDB" id="20651at2759"/>
<dbReference type="AlphaFoldDB" id="F4PY97"/>
<dbReference type="InterPro" id="IPR012677">
    <property type="entry name" value="Nucleotide-bd_a/b_plait_sf"/>
</dbReference>
<dbReference type="KEGG" id="dfa:DFA_02151"/>
<organism evidence="4 5">
    <name type="scientific">Cavenderia fasciculata</name>
    <name type="common">Slime mold</name>
    <name type="synonym">Dictyostelium fasciculatum</name>
    <dbReference type="NCBI Taxonomy" id="261658"/>
    <lineage>
        <taxon>Eukaryota</taxon>
        <taxon>Amoebozoa</taxon>
        <taxon>Evosea</taxon>
        <taxon>Eumycetozoa</taxon>
        <taxon>Dictyostelia</taxon>
        <taxon>Acytosteliales</taxon>
        <taxon>Cavenderiaceae</taxon>
        <taxon>Cavenderia</taxon>
    </lineage>
</organism>
<keyword evidence="1" id="KW-0694">RNA-binding</keyword>
<reference evidence="5" key="1">
    <citation type="journal article" date="2011" name="Genome Res.">
        <title>Phylogeny-wide analysis of social amoeba genomes highlights ancient origins for complex intercellular communication.</title>
        <authorList>
            <person name="Heidel A.J."/>
            <person name="Lawal H.M."/>
            <person name="Felder M."/>
            <person name="Schilde C."/>
            <person name="Helps N.R."/>
            <person name="Tunggal B."/>
            <person name="Rivero F."/>
            <person name="John U."/>
            <person name="Schleicher M."/>
            <person name="Eichinger L."/>
            <person name="Platzer M."/>
            <person name="Noegel A.A."/>
            <person name="Schaap P."/>
            <person name="Gloeckner G."/>
        </authorList>
    </citation>
    <scope>NUCLEOTIDE SEQUENCE [LARGE SCALE GENOMIC DNA]</scope>
    <source>
        <strain evidence="5">SH3</strain>
    </source>
</reference>
<dbReference type="PROSITE" id="PS50102">
    <property type="entry name" value="RRM"/>
    <property type="match status" value="1"/>
</dbReference>
<dbReference type="SUPFAM" id="SSF54928">
    <property type="entry name" value="RNA-binding domain, RBD"/>
    <property type="match status" value="1"/>
</dbReference>
<evidence type="ECO:0000259" key="3">
    <source>
        <dbReference type="PROSITE" id="PS50102"/>
    </source>
</evidence>
<dbReference type="InterPro" id="IPR035979">
    <property type="entry name" value="RBD_domain_sf"/>
</dbReference>
<dbReference type="GO" id="GO:0003723">
    <property type="term" value="F:RNA binding"/>
    <property type="evidence" value="ECO:0007669"/>
    <property type="project" value="UniProtKB-UniRule"/>
</dbReference>
<dbReference type="InterPro" id="IPR000504">
    <property type="entry name" value="RRM_dom"/>
</dbReference>
<dbReference type="Gene3D" id="3.30.70.330">
    <property type="match status" value="2"/>
</dbReference>
<evidence type="ECO:0000256" key="1">
    <source>
        <dbReference type="PROSITE-ProRule" id="PRU00176"/>
    </source>
</evidence>
<evidence type="ECO:0000313" key="4">
    <source>
        <dbReference type="EMBL" id="EGG19364.1"/>
    </source>
</evidence>
<feature type="compositionally biased region" description="Low complexity" evidence="2">
    <location>
        <begin position="430"/>
        <end position="444"/>
    </location>
</feature>
<dbReference type="GeneID" id="14871434"/>
<name>F4PY97_CACFS</name>
<keyword evidence="5" id="KW-1185">Reference proteome</keyword>
<dbReference type="RefSeq" id="XP_004357635.1">
    <property type="nucleotide sequence ID" value="XM_004357578.1"/>
</dbReference>
<protein>
    <recommendedName>
        <fullName evidence="3">RRM domain-containing protein</fullName>
    </recommendedName>
</protein>
<evidence type="ECO:0000313" key="5">
    <source>
        <dbReference type="Proteomes" id="UP000007797"/>
    </source>
</evidence>
<dbReference type="PANTHER" id="PTHR23147">
    <property type="entry name" value="SERINE/ARGININE RICH SPLICING FACTOR"/>
    <property type="match status" value="1"/>
</dbReference>
<dbReference type="CDD" id="cd00590">
    <property type="entry name" value="RRM_SF"/>
    <property type="match status" value="2"/>
</dbReference>
<dbReference type="STRING" id="1054147.F4PY97"/>
<dbReference type="EMBL" id="GL883015">
    <property type="protein sequence ID" value="EGG19364.1"/>
    <property type="molecule type" value="Genomic_DNA"/>
</dbReference>
<dbReference type="SMART" id="SM00360">
    <property type="entry name" value="RRM"/>
    <property type="match status" value="1"/>
</dbReference>
<dbReference type="InterPro" id="IPR050907">
    <property type="entry name" value="SRSF"/>
</dbReference>
<sequence length="614" mass="67828">MLQVQQQYQQQQQLQEIYNFQNLSINTTGHMTAAATATTMLSNSNSQIMMIGSHQLDSSSGSIASTDDSSFDMDEELVITTLYVHNLDRAIPQQEVLKIFEQYGELEPNECIFFYPQRISSSYAFVRYKNRNDAEQALDAMNGAKIGSLPISIKWSDSCDQRTSIHLTFNPKLAKPGFHKQVFHKCREFGKVNHYNIPRKKGVVSQSNIYEGFGFVHFKDSLNGRCAAQDAINYFNMNDIGGVKINCCFSKKKLNVPSMPAATNAIINDLNNNFFSSQQLSSSSPSIITSSSSNHININNNNNSIMQGGQQQQQHIHSHPLSSSTPGIILNSPIAPIPQNPFSAHSLLPAADTNTAVFNPFSNMVGASYGNNPNNTAIPIRTSPQSSTHTTPNISPNVSPTFRQDKFTGPQDIYNNEYFQPCEISEPLGSSHSPSSSSSSSSDIQSFLSHYTTPFIMPGNNMYSPPSPSMHHQQQQQQQQHRKSPVNNSPPLPTRVNHVVTSPLSFYFGDSSRDKIFSENDEVINFTGCAPLNNMHDIRLSNSLNSVPRMTKSPVMSNNNNNPNNMGQQQQYAPMTANPISKPLSSSSGGGLPPSPYMSLHPSHNLTIPFKATF</sequence>
<gene>
    <name evidence="4" type="ORF">DFA_02151</name>
</gene>
<feature type="domain" description="RRM" evidence="3">
    <location>
        <begin position="80"/>
        <end position="158"/>
    </location>
</feature>
<proteinExistence type="predicted"/>
<feature type="region of interest" description="Disordered" evidence="2">
    <location>
        <begin position="375"/>
        <end position="444"/>
    </location>
</feature>
<dbReference type="Pfam" id="PF00076">
    <property type="entry name" value="RRM_1"/>
    <property type="match status" value="1"/>
</dbReference>
<feature type="compositionally biased region" description="Polar residues" evidence="2">
    <location>
        <begin position="375"/>
        <end position="402"/>
    </location>
</feature>